<dbReference type="PANTHER" id="PTHR46018">
    <property type="entry name" value="ZINC PHOSPHODIESTERASE ELAC PROTEIN 1"/>
    <property type="match status" value="1"/>
</dbReference>
<dbReference type="EMBL" id="VSTH01000098">
    <property type="protein sequence ID" value="TYO63544.1"/>
    <property type="molecule type" value="Genomic_DNA"/>
</dbReference>
<dbReference type="AlphaFoldDB" id="A0A5S4YIX1"/>
<comment type="caution">
    <text evidence="2">The sequence shown here is derived from an EMBL/GenBank/DDBJ whole genome shotgun (WGS) entry which is preliminary data.</text>
</comment>
<protein>
    <submittedName>
        <fullName evidence="2">Ribonuclease Z</fullName>
    </submittedName>
</protein>
<dbReference type="Gene3D" id="3.60.15.10">
    <property type="entry name" value="Ribonuclease Z/Hydroxyacylglutathione hydrolase-like"/>
    <property type="match status" value="1"/>
</dbReference>
<gene>
    <name evidence="2" type="ORF">FXV83_26945</name>
</gene>
<keyword evidence="3" id="KW-1185">Reference proteome</keyword>
<sequence length="334" mass="36428">MAQLVQCRLVNEPLADPGLLVDFRFGRRAMLFDIGDLSPLSSRELQRISDVFVSHRHMDHFAGFDQLLRVRHQQPGRVRMIGPPGLVDGIAGKLMGYSWNLLDANSQDFAIEAAEFHDGRLGDWTIFPARQQFRAARYEKAVLPPGLVFRDGDLSIEAVTLDHGIPCLGFALQETVRVNVWTVGLAQLGLDVGPWLNAAKRAVRSGAGEDASIAVDAGRIIKLGELTRHALKVAPGQRVAYVTDVAFTPANAENIIALARGADHLFIEAAFAGDDADLAQQRRHLTAAQAGHLARTAGVKRMTTFHYSPRYLDTPDRLRAEADAAFAGQSAPSP</sequence>
<dbReference type="NCBIfam" id="NF002558">
    <property type="entry name" value="PRK02126.1"/>
    <property type="match status" value="1"/>
</dbReference>
<reference evidence="2 3" key="1">
    <citation type="submission" date="2019-08" db="EMBL/GenBank/DDBJ databases">
        <title>Bradyrhizobium hipponensis sp. nov., a rhizobium isolated from a Lupinus angustifolius root nodule in Tunisia.</title>
        <authorList>
            <person name="Off K."/>
            <person name="Rejili M."/>
            <person name="Mars M."/>
            <person name="Brachmann A."/>
            <person name="Marin M."/>
        </authorList>
    </citation>
    <scope>NUCLEOTIDE SEQUENCE [LARGE SCALE GENOMIC DNA]</scope>
    <source>
        <strain evidence="3">aSej3</strain>
    </source>
</reference>
<dbReference type="Proteomes" id="UP000324797">
    <property type="component" value="Unassembled WGS sequence"/>
</dbReference>
<proteinExistence type="predicted"/>
<feature type="domain" description="Metallo-beta-lactamase" evidence="1">
    <location>
        <begin position="234"/>
        <end position="307"/>
    </location>
</feature>
<evidence type="ECO:0000259" key="1">
    <source>
        <dbReference type="Pfam" id="PF12706"/>
    </source>
</evidence>
<dbReference type="Pfam" id="PF12706">
    <property type="entry name" value="Lactamase_B_2"/>
    <property type="match status" value="1"/>
</dbReference>
<dbReference type="InterPro" id="IPR001279">
    <property type="entry name" value="Metallo-B-lactamas"/>
</dbReference>
<accession>A0A5S4YIX1</accession>
<dbReference type="SUPFAM" id="SSF56281">
    <property type="entry name" value="Metallo-hydrolase/oxidoreductase"/>
    <property type="match status" value="1"/>
</dbReference>
<evidence type="ECO:0000313" key="2">
    <source>
        <dbReference type="EMBL" id="TYO63544.1"/>
    </source>
</evidence>
<name>A0A5S4YIX1_9BRAD</name>
<evidence type="ECO:0000313" key="3">
    <source>
        <dbReference type="Proteomes" id="UP000324797"/>
    </source>
</evidence>
<dbReference type="InterPro" id="IPR036866">
    <property type="entry name" value="RibonucZ/Hydroxyglut_hydro"/>
</dbReference>
<organism evidence="2 3">
    <name type="scientific">Bradyrhizobium hipponense</name>
    <dbReference type="NCBI Taxonomy" id="2605638"/>
    <lineage>
        <taxon>Bacteria</taxon>
        <taxon>Pseudomonadati</taxon>
        <taxon>Pseudomonadota</taxon>
        <taxon>Alphaproteobacteria</taxon>
        <taxon>Hyphomicrobiales</taxon>
        <taxon>Nitrobacteraceae</taxon>
        <taxon>Bradyrhizobium</taxon>
    </lineage>
</organism>
<dbReference type="GO" id="GO:0042781">
    <property type="term" value="F:3'-tRNA processing endoribonuclease activity"/>
    <property type="evidence" value="ECO:0007669"/>
    <property type="project" value="TreeGrafter"/>
</dbReference>
<dbReference type="RefSeq" id="WP_148742607.1">
    <property type="nucleotide sequence ID" value="NZ_VSTH01000098.1"/>
</dbReference>
<dbReference type="PANTHER" id="PTHR46018:SF7">
    <property type="entry name" value="RIBONUCLEASE Z"/>
    <property type="match status" value="1"/>
</dbReference>